<reference evidence="6" key="1">
    <citation type="journal article" date="2017" name="Nat. Ecol. Evol.">
        <title>Genome expansion and lineage-specific genetic innovations in the forest pathogenic fungi Armillaria.</title>
        <authorList>
            <person name="Sipos G."/>
            <person name="Prasanna A.N."/>
            <person name="Walter M.C."/>
            <person name="O'Connor E."/>
            <person name="Balint B."/>
            <person name="Krizsan K."/>
            <person name="Kiss B."/>
            <person name="Hess J."/>
            <person name="Varga T."/>
            <person name="Slot J."/>
            <person name="Riley R."/>
            <person name="Boka B."/>
            <person name="Rigling D."/>
            <person name="Barry K."/>
            <person name="Lee J."/>
            <person name="Mihaltcheva S."/>
            <person name="LaButti K."/>
            <person name="Lipzen A."/>
            <person name="Waldron R."/>
            <person name="Moloney N.M."/>
            <person name="Sperisen C."/>
            <person name="Kredics L."/>
            <person name="Vagvoelgyi C."/>
            <person name="Patrignani A."/>
            <person name="Fitzpatrick D."/>
            <person name="Nagy I."/>
            <person name="Doyle S."/>
            <person name="Anderson J.B."/>
            <person name="Grigoriev I.V."/>
            <person name="Gueldener U."/>
            <person name="Muensterkoetter M."/>
            <person name="Nagy L.G."/>
        </authorList>
    </citation>
    <scope>NUCLEOTIDE SEQUENCE [LARGE SCALE GENOMIC DNA]</scope>
    <source>
        <strain evidence="6">C18/9</strain>
    </source>
</reference>
<feature type="region of interest" description="Disordered" evidence="3">
    <location>
        <begin position="58"/>
        <end position="77"/>
    </location>
</feature>
<name>A0A284QTP3_ARMOS</name>
<keyword evidence="6" id="KW-1185">Reference proteome</keyword>
<evidence type="ECO:0000256" key="2">
    <source>
        <dbReference type="PROSITE-ProRule" id="PRU00358"/>
    </source>
</evidence>
<dbReference type="STRING" id="47428.A0A284QTP3"/>
<evidence type="ECO:0000313" key="6">
    <source>
        <dbReference type="Proteomes" id="UP000219338"/>
    </source>
</evidence>
<feature type="domain" description="YDG" evidence="4">
    <location>
        <begin position="1"/>
        <end position="34"/>
    </location>
</feature>
<dbReference type="InterPro" id="IPR036987">
    <property type="entry name" value="SRA-YDG_sf"/>
</dbReference>
<evidence type="ECO:0000259" key="4">
    <source>
        <dbReference type="PROSITE" id="PS51015"/>
    </source>
</evidence>
<dbReference type="Gene3D" id="2.30.280.10">
    <property type="entry name" value="SRA-YDG"/>
    <property type="match status" value="1"/>
</dbReference>
<proteinExistence type="predicted"/>
<evidence type="ECO:0000256" key="1">
    <source>
        <dbReference type="ARBA" id="ARBA00023242"/>
    </source>
</evidence>
<organism evidence="5 6">
    <name type="scientific">Armillaria ostoyae</name>
    <name type="common">Armillaria root rot fungus</name>
    <dbReference type="NCBI Taxonomy" id="47428"/>
    <lineage>
        <taxon>Eukaryota</taxon>
        <taxon>Fungi</taxon>
        <taxon>Dikarya</taxon>
        <taxon>Basidiomycota</taxon>
        <taxon>Agaricomycotina</taxon>
        <taxon>Agaricomycetes</taxon>
        <taxon>Agaricomycetidae</taxon>
        <taxon>Agaricales</taxon>
        <taxon>Marasmiineae</taxon>
        <taxon>Physalacriaceae</taxon>
        <taxon>Armillaria</taxon>
    </lineage>
</organism>
<dbReference type="GO" id="GO:0005634">
    <property type="term" value="C:nucleus"/>
    <property type="evidence" value="ECO:0007669"/>
    <property type="project" value="UniProtKB-SubCell"/>
</dbReference>
<sequence length="192" mass="21778">MDQHFHYDGLYRGTACSEKRDENGYKIILFKLERLPGQLPVWTRGKFWAYPESDAPTKMPKVPEPSAPKKSLFPTRPKLPSFNKSSMSLYTLPANWQQRAPLSPVPAVKVEKYCDEALQYPVTIPLLQYPEVDVETRHSISMRASTNPPLRIKDESPPPTRKRSGSSLRSSSLQTPESVRCSVHQSRVPATL</sequence>
<dbReference type="EMBL" id="FUEG01000002">
    <property type="protein sequence ID" value="SJK99809.1"/>
    <property type="molecule type" value="Genomic_DNA"/>
</dbReference>
<evidence type="ECO:0000256" key="3">
    <source>
        <dbReference type="SAM" id="MobiDB-lite"/>
    </source>
</evidence>
<dbReference type="InterPro" id="IPR003105">
    <property type="entry name" value="SRA_YDG"/>
</dbReference>
<dbReference type="OrthoDB" id="2270193at2759"/>
<feature type="region of interest" description="Disordered" evidence="3">
    <location>
        <begin position="140"/>
        <end position="192"/>
    </location>
</feature>
<comment type="subcellular location">
    <subcellularLocation>
        <location evidence="2">Nucleus</location>
    </subcellularLocation>
</comment>
<dbReference type="SUPFAM" id="SSF88697">
    <property type="entry name" value="PUA domain-like"/>
    <property type="match status" value="1"/>
</dbReference>
<gene>
    <name evidence="5" type="ORF">ARMOST_03120</name>
</gene>
<accession>A0A284QTP3</accession>
<dbReference type="PROSITE" id="PS51015">
    <property type="entry name" value="YDG"/>
    <property type="match status" value="1"/>
</dbReference>
<dbReference type="AlphaFoldDB" id="A0A284QTP3"/>
<protein>
    <recommendedName>
        <fullName evidence="4">YDG domain-containing protein</fullName>
    </recommendedName>
</protein>
<keyword evidence="1 2" id="KW-0539">Nucleus</keyword>
<dbReference type="InterPro" id="IPR015947">
    <property type="entry name" value="PUA-like_sf"/>
</dbReference>
<evidence type="ECO:0000313" key="5">
    <source>
        <dbReference type="EMBL" id="SJK99809.1"/>
    </source>
</evidence>
<dbReference type="Proteomes" id="UP000219338">
    <property type="component" value="Unassembled WGS sequence"/>
</dbReference>